<name>A0A2W5TS42_9BACT</name>
<organism evidence="2 3">
    <name type="scientific">Archangium gephyra</name>
    <dbReference type="NCBI Taxonomy" id="48"/>
    <lineage>
        <taxon>Bacteria</taxon>
        <taxon>Pseudomonadati</taxon>
        <taxon>Myxococcota</taxon>
        <taxon>Myxococcia</taxon>
        <taxon>Myxococcales</taxon>
        <taxon>Cystobacterineae</taxon>
        <taxon>Archangiaceae</taxon>
        <taxon>Archangium</taxon>
    </lineage>
</organism>
<protein>
    <recommendedName>
        <fullName evidence="1">Imm33-like domain-containing protein</fullName>
    </recommendedName>
</protein>
<dbReference type="AlphaFoldDB" id="A0A2W5TS42"/>
<accession>A0A2W5TS42</accession>
<reference evidence="2 3" key="1">
    <citation type="submission" date="2017-08" db="EMBL/GenBank/DDBJ databases">
        <title>Infants hospitalized years apart are colonized by the same room-sourced microbial strains.</title>
        <authorList>
            <person name="Brooks B."/>
            <person name="Olm M.R."/>
            <person name="Firek B.A."/>
            <person name="Baker R."/>
            <person name="Thomas B.C."/>
            <person name="Morowitz M.J."/>
            <person name="Banfield J.F."/>
        </authorList>
    </citation>
    <scope>NUCLEOTIDE SEQUENCE [LARGE SCALE GENOMIC DNA]</scope>
    <source>
        <strain evidence="2">S2_003_000_R2_14</strain>
    </source>
</reference>
<sequence length="222" mass="24313">MKTFVTTGCAQFGHAEFTLTFRKDPPVPGLENTLLGYFEASVSAGKRFKAGETVQLGWATLRLTQRTDGTLGVLEPDLAHELKWVEGVDQSLVETWRQKEVLSSLGLLECADFPRQALHAVVCTQAFDTPSKMLGRTDAHGQTDSGWFVGCFDDDHDHQREDALTVMPLVEIATRAPLLTQFFALPAGTDLVIAPGGIQVFIDGEAREPRSGSYLEALAHPR</sequence>
<dbReference type="EMBL" id="QFQP01000001">
    <property type="protein sequence ID" value="PZR18549.1"/>
    <property type="molecule type" value="Genomic_DNA"/>
</dbReference>
<dbReference type="Proteomes" id="UP000249061">
    <property type="component" value="Unassembled WGS sequence"/>
</dbReference>
<comment type="caution">
    <text evidence="2">The sequence shown here is derived from an EMBL/GenBank/DDBJ whole genome shotgun (WGS) entry which is preliminary data.</text>
</comment>
<dbReference type="InterPro" id="IPR056509">
    <property type="entry name" value="Imm33-like"/>
</dbReference>
<evidence type="ECO:0000313" key="2">
    <source>
        <dbReference type="EMBL" id="PZR18549.1"/>
    </source>
</evidence>
<feature type="domain" description="Imm33-like" evidence="1">
    <location>
        <begin position="98"/>
        <end position="198"/>
    </location>
</feature>
<gene>
    <name evidence="2" type="ORF">DI536_01325</name>
</gene>
<dbReference type="Pfam" id="PF24719">
    <property type="entry name" value="Imm33-like"/>
    <property type="match status" value="1"/>
</dbReference>
<evidence type="ECO:0000259" key="1">
    <source>
        <dbReference type="Pfam" id="PF24719"/>
    </source>
</evidence>
<evidence type="ECO:0000313" key="3">
    <source>
        <dbReference type="Proteomes" id="UP000249061"/>
    </source>
</evidence>
<proteinExistence type="predicted"/>